<name>A0A7C3KGX6_9CYAN</name>
<protein>
    <submittedName>
        <fullName evidence="1">Methyltransferase domain-containing protein</fullName>
    </submittedName>
</protein>
<dbReference type="Pfam" id="PF13489">
    <property type="entry name" value="Methyltransf_23"/>
    <property type="match status" value="1"/>
</dbReference>
<keyword evidence="1" id="KW-0489">Methyltransferase</keyword>
<organism evidence="1">
    <name type="scientific">Oscillatoriales cyanobacterium SpSt-418</name>
    <dbReference type="NCBI Taxonomy" id="2282169"/>
    <lineage>
        <taxon>Bacteria</taxon>
        <taxon>Bacillati</taxon>
        <taxon>Cyanobacteriota</taxon>
        <taxon>Cyanophyceae</taxon>
        <taxon>Oscillatoriophycideae</taxon>
        <taxon>Oscillatoriales</taxon>
    </lineage>
</organism>
<dbReference type="Gene3D" id="3.40.50.150">
    <property type="entry name" value="Vaccinia Virus protein VP39"/>
    <property type="match status" value="1"/>
</dbReference>
<accession>A0A7C3KGX6</accession>
<keyword evidence="1" id="KW-0808">Transferase</keyword>
<dbReference type="EMBL" id="DSRU01000260">
    <property type="protein sequence ID" value="HFM99627.1"/>
    <property type="molecule type" value="Genomic_DNA"/>
</dbReference>
<dbReference type="AlphaFoldDB" id="A0A7C3KGX6"/>
<dbReference type="InterPro" id="IPR029063">
    <property type="entry name" value="SAM-dependent_MTases_sf"/>
</dbReference>
<comment type="caution">
    <text evidence="1">The sequence shown here is derived from an EMBL/GenBank/DDBJ whole genome shotgun (WGS) entry which is preliminary data.</text>
</comment>
<proteinExistence type="predicted"/>
<dbReference type="GO" id="GO:0008168">
    <property type="term" value="F:methyltransferase activity"/>
    <property type="evidence" value="ECO:0007669"/>
    <property type="project" value="UniProtKB-KW"/>
</dbReference>
<gene>
    <name evidence="1" type="ORF">ENR64_18080</name>
</gene>
<dbReference type="CDD" id="cd02440">
    <property type="entry name" value="AdoMet_MTases"/>
    <property type="match status" value="1"/>
</dbReference>
<dbReference type="GO" id="GO:0032259">
    <property type="term" value="P:methylation"/>
    <property type="evidence" value="ECO:0007669"/>
    <property type="project" value="UniProtKB-KW"/>
</dbReference>
<reference evidence="1" key="1">
    <citation type="journal article" date="2020" name="mSystems">
        <title>Genome- and Community-Level Interaction Insights into Carbon Utilization and Element Cycling Functions of Hydrothermarchaeota in Hydrothermal Sediment.</title>
        <authorList>
            <person name="Zhou Z."/>
            <person name="Liu Y."/>
            <person name="Xu W."/>
            <person name="Pan J."/>
            <person name="Luo Z.H."/>
            <person name="Li M."/>
        </authorList>
    </citation>
    <scope>NUCLEOTIDE SEQUENCE [LARGE SCALE GENOMIC DNA]</scope>
    <source>
        <strain evidence="1">SpSt-418</strain>
    </source>
</reference>
<sequence length="278" mass="32110">MDRTQKILAQLSPSEQVGLEIGPLCNPIVTREMGRVYYVDHDSTEDLRVRYVDKPWVNIDQIVDVDYIWGEKRLPELTGDRAPFDYVVASHVIEHVPDLVGWLAEVHQILKPGGILSLVIPDRRFCFDYFRCDTRLADVIEAYLMQAKEPSARQFFDYFVSAVAWNGNISWAMPAVESELANVHSLQEAWKRTKAISRKEATWDIHCWVFTETSFLELYEALVRLNLIEYRIAQFYGTEGSEFFVSLEALDLSLDTYQRRLSQFQSFLPRTGIAPSMA</sequence>
<dbReference type="SUPFAM" id="SSF53335">
    <property type="entry name" value="S-adenosyl-L-methionine-dependent methyltransferases"/>
    <property type="match status" value="1"/>
</dbReference>
<evidence type="ECO:0000313" key="1">
    <source>
        <dbReference type="EMBL" id="HFM99627.1"/>
    </source>
</evidence>